<accession>A0A8S5SI93</accession>
<sequence length="170" mass="19529">MNDKELSDKLKQKAISLGLCKEWTNEWGNPDKYELCEKYIRGIDFCLFNRYPSNEIIKKEFAGVREKFNIFVDDTNLFISNPKWSIFNGLCDCVVTFNDFGIGEMYVKDNSHVSLVALDNSIVHVSLIDDAKLDIVSSKYTKVFVHTNTTKNISKVDVKGKLMIKPFKLV</sequence>
<reference evidence="1" key="1">
    <citation type="journal article" date="2021" name="Proc. Natl. Acad. Sci. U.S.A.">
        <title>A Catalog of Tens of Thousands of Viruses from Human Metagenomes Reveals Hidden Associations with Chronic Diseases.</title>
        <authorList>
            <person name="Tisza M.J."/>
            <person name="Buck C.B."/>
        </authorList>
    </citation>
    <scope>NUCLEOTIDE SEQUENCE</scope>
    <source>
        <strain evidence="1">Ct04y17</strain>
    </source>
</reference>
<evidence type="ECO:0000313" key="1">
    <source>
        <dbReference type="EMBL" id="DAF50772.1"/>
    </source>
</evidence>
<name>A0A8S5SI93_9CAUD</name>
<protein>
    <submittedName>
        <fullName evidence="1">Uncharacterized protein</fullName>
    </submittedName>
</protein>
<organism evidence="1">
    <name type="scientific">Myoviridae sp. ct04y17</name>
    <dbReference type="NCBI Taxonomy" id="2827652"/>
    <lineage>
        <taxon>Viruses</taxon>
        <taxon>Duplodnaviria</taxon>
        <taxon>Heunggongvirae</taxon>
        <taxon>Uroviricota</taxon>
        <taxon>Caudoviricetes</taxon>
    </lineage>
</organism>
<dbReference type="EMBL" id="BK032600">
    <property type="protein sequence ID" value="DAF50772.1"/>
    <property type="molecule type" value="Genomic_DNA"/>
</dbReference>
<proteinExistence type="predicted"/>